<keyword evidence="2" id="KW-1185">Reference proteome</keyword>
<accession>A0A368FE92</accession>
<evidence type="ECO:0000313" key="2">
    <source>
        <dbReference type="Proteomes" id="UP000252519"/>
    </source>
</evidence>
<sequence>MTPLPLTDHHYQISTAFFSTTRIWSQCLAIFPR</sequence>
<gene>
    <name evidence="1" type="ORF">ANCCAN_23732</name>
</gene>
<organism evidence="1 2">
    <name type="scientific">Ancylostoma caninum</name>
    <name type="common">Dog hookworm</name>
    <dbReference type="NCBI Taxonomy" id="29170"/>
    <lineage>
        <taxon>Eukaryota</taxon>
        <taxon>Metazoa</taxon>
        <taxon>Ecdysozoa</taxon>
        <taxon>Nematoda</taxon>
        <taxon>Chromadorea</taxon>
        <taxon>Rhabditida</taxon>
        <taxon>Rhabditina</taxon>
        <taxon>Rhabditomorpha</taxon>
        <taxon>Strongyloidea</taxon>
        <taxon>Ancylostomatidae</taxon>
        <taxon>Ancylostomatinae</taxon>
        <taxon>Ancylostoma</taxon>
    </lineage>
</organism>
<protein>
    <submittedName>
        <fullName evidence="1">Uncharacterized protein</fullName>
    </submittedName>
</protein>
<proteinExistence type="predicted"/>
<name>A0A368FE92_ANCCA</name>
<dbReference type="AlphaFoldDB" id="A0A368FE92"/>
<reference evidence="1 2" key="1">
    <citation type="submission" date="2014-10" db="EMBL/GenBank/DDBJ databases">
        <title>Draft genome of the hookworm Ancylostoma caninum.</title>
        <authorList>
            <person name="Mitreva M."/>
        </authorList>
    </citation>
    <scope>NUCLEOTIDE SEQUENCE [LARGE SCALE GENOMIC DNA]</scope>
    <source>
        <strain evidence="1 2">Baltimore</strain>
    </source>
</reference>
<dbReference type="EMBL" id="JOJR01001542">
    <property type="protein sequence ID" value="RCN30496.1"/>
    <property type="molecule type" value="Genomic_DNA"/>
</dbReference>
<dbReference type="Proteomes" id="UP000252519">
    <property type="component" value="Unassembled WGS sequence"/>
</dbReference>
<comment type="caution">
    <text evidence="1">The sequence shown here is derived from an EMBL/GenBank/DDBJ whole genome shotgun (WGS) entry which is preliminary data.</text>
</comment>
<evidence type="ECO:0000313" key="1">
    <source>
        <dbReference type="EMBL" id="RCN30496.1"/>
    </source>
</evidence>